<dbReference type="EMBL" id="FMIA01000002">
    <property type="protein sequence ID" value="SCL64458.1"/>
    <property type="molecule type" value="Genomic_DNA"/>
</dbReference>
<gene>
    <name evidence="2" type="ORF">GA0070617_5477</name>
</gene>
<dbReference type="RefSeq" id="WP_091444826.1">
    <property type="nucleotide sequence ID" value="NZ_BMMJ01000007.1"/>
</dbReference>
<dbReference type="AlphaFoldDB" id="A0A1C6VDP7"/>
<sequence>MRGFAALPPAQRELAAAVGSLTRWSRVTSKDARKDALAPARAARQKQWERRADPDGTLSPEELAAAVARLKAAHIRRMAMASARSRAAKSQAQ</sequence>
<accession>A0A1C6VDP7</accession>
<evidence type="ECO:0000256" key="1">
    <source>
        <dbReference type="SAM" id="MobiDB-lite"/>
    </source>
</evidence>
<keyword evidence="3" id="KW-1185">Reference proteome</keyword>
<name>A0A1C6VDP7_9ACTN</name>
<protein>
    <submittedName>
        <fullName evidence="2">Uncharacterized protein</fullName>
    </submittedName>
</protein>
<evidence type="ECO:0000313" key="2">
    <source>
        <dbReference type="EMBL" id="SCL64458.1"/>
    </source>
</evidence>
<dbReference type="STRING" id="683228.GA0070617_5477"/>
<feature type="region of interest" description="Disordered" evidence="1">
    <location>
        <begin position="29"/>
        <end position="60"/>
    </location>
</feature>
<proteinExistence type="predicted"/>
<reference evidence="3" key="1">
    <citation type="submission" date="2016-06" db="EMBL/GenBank/DDBJ databases">
        <authorList>
            <person name="Varghese N."/>
            <person name="Submissions Spin"/>
        </authorList>
    </citation>
    <scope>NUCLEOTIDE SEQUENCE [LARGE SCALE GENOMIC DNA]</scope>
    <source>
        <strain evidence="3">DSM 45577</strain>
    </source>
</reference>
<evidence type="ECO:0000313" key="3">
    <source>
        <dbReference type="Proteomes" id="UP000198937"/>
    </source>
</evidence>
<organism evidence="2 3">
    <name type="scientific">Micromonospora yangpuensis</name>
    <dbReference type="NCBI Taxonomy" id="683228"/>
    <lineage>
        <taxon>Bacteria</taxon>
        <taxon>Bacillati</taxon>
        <taxon>Actinomycetota</taxon>
        <taxon>Actinomycetes</taxon>
        <taxon>Micromonosporales</taxon>
        <taxon>Micromonosporaceae</taxon>
        <taxon>Micromonospora</taxon>
    </lineage>
</organism>
<dbReference type="Proteomes" id="UP000198937">
    <property type="component" value="Unassembled WGS sequence"/>
</dbReference>